<dbReference type="EMBL" id="JAVRIC010000007">
    <property type="protein sequence ID" value="MDT0497098.1"/>
    <property type="molecule type" value="Genomic_DNA"/>
</dbReference>
<sequence>MDQAERDYTAVIETHLGWRLGVFMVLLLTMLAAEGLRPRWPSNFGLLLVSDGLLPAGLNITEGGKLAVNLGQASGSPTGAPQGQVLLATPVIRAG</sequence>
<dbReference type="Proteomes" id="UP001254608">
    <property type="component" value="Unassembled WGS sequence"/>
</dbReference>
<keyword evidence="1" id="KW-0812">Transmembrane</keyword>
<keyword evidence="3" id="KW-1185">Reference proteome</keyword>
<name>A0ABU2WHU9_9GAMM</name>
<evidence type="ECO:0000256" key="1">
    <source>
        <dbReference type="SAM" id="Phobius"/>
    </source>
</evidence>
<accession>A0ABU2WHU9</accession>
<evidence type="ECO:0000313" key="2">
    <source>
        <dbReference type="EMBL" id="MDT0497098.1"/>
    </source>
</evidence>
<gene>
    <name evidence="2" type="ORF">RM530_06925</name>
</gene>
<reference evidence="2 3" key="1">
    <citation type="submission" date="2023-09" db="EMBL/GenBank/DDBJ databases">
        <authorList>
            <person name="Rey-Velasco X."/>
        </authorList>
    </citation>
    <scope>NUCLEOTIDE SEQUENCE [LARGE SCALE GENOMIC DNA]</scope>
    <source>
        <strain evidence="2 3">W345</strain>
    </source>
</reference>
<protein>
    <submittedName>
        <fullName evidence="2">Uncharacterized protein</fullName>
    </submittedName>
</protein>
<evidence type="ECO:0000313" key="3">
    <source>
        <dbReference type="Proteomes" id="UP001254608"/>
    </source>
</evidence>
<feature type="transmembrane region" description="Helical" evidence="1">
    <location>
        <begin position="16"/>
        <end position="33"/>
    </location>
</feature>
<dbReference type="RefSeq" id="WP_311364491.1">
    <property type="nucleotide sequence ID" value="NZ_JAVRIC010000007.1"/>
</dbReference>
<proteinExistence type="predicted"/>
<organism evidence="2 3">
    <name type="scientific">Banduia mediterranea</name>
    <dbReference type="NCBI Taxonomy" id="3075609"/>
    <lineage>
        <taxon>Bacteria</taxon>
        <taxon>Pseudomonadati</taxon>
        <taxon>Pseudomonadota</taxon>
        <taxon>Gammaproteobacteria</taxon>
        <taxon>Nevskiales</taxon>
        <taxon>Algiphilaceae</taxon>
        <taxon>Banduia</taxon>
    </lineage>
</organism>
<comment type="caution">
    <text evidence="2">The sequence shown here is derived from an EMBL/GenBank/DDBJ whole genome shotgun (WGS) entry which is preliminary data.</text>
</comment>
<keyword evidence="1" id="KW-0472">Membrane</keyword>
<keyword evidence="1" id="KW-1133">Transmembrane helix</keyword>